<gene>
    <name evidence="1" type="ORF">POPTR_014G163733v4</name>
</gene>
<dbReference type="Proteomes" id="UP000006729">
    <property type="component" value="Chromosome 14"/>
</dbReference>
<reference evidence="1 2" key="1">
    <citation type="journal article" date="2006" name="Science">
        <title>The genome of black cottonwood, Populus trichocarpa (Torr. &amp; Gray).</title>
        <authorList>
            <person name="Tuskan G.A."/>
            <person name="Difazio S."/>
            <person name="Jansson S."/>
            <person name="Bohlmann J."/>
            <person name="Grigoriev I."/>
            <person name="Hellsten U."/>
            <person name="Putnam N."/>
            <person name="Ralph S."/>
            <person name="Rombauts S."/>
            <person name="Salamov A."/>
            <person name="Schein J."/>
            <person name="Sterck L."/>
            <person name="Aerts A."/>
            <person name="Bhalerao R.R."/>
            <person name="Bhalerao R.P."/>
            <person name="Blaudez D."/>
            <person name="Boerjan W."/>
            <person name="Brun A."/>
            <person name="Brunner A."/>
            <person name="Busov V."/>
            <person name="Campbell M."/>
            <person name="Carlson J."/>
            <person name="Chalot M."/>
            <person name="Chapman J."/>
            <person name="Chen G.L."/>
            <person name="Cooper D."/>
            <person name="Coutinho P.M."/>
            <person name="Couturier J."/>
            <person name="Covert S."/>
            <person name="Cronk Q."/>
            <person name="Cunningham R."/>
            <person name="Davis J."/>
            <person name="Degroeve S."/>
            <person name="Dejardin A."/>
            <person name="Depamphilis C."/>
            <person name="Detter J."/>
            <person name="Dirks B."/>
            <person name="Dubchak I."/>
            <person name="Duplessis S."/>
            <person name="Ehlting J."/>
            <person name="Ellis B."/>
            <person name="Gendler K."/>
            <person name="Goodstein D."/>
            <person name="Gribskov M."/>
            <person name="Grimwood J."/>
            <person name="Groover A."/>
            <person name="Gunter L."/>
            <person name="Hamberger B."/>
            <person name="Heinze B."/>
            <person name="Helariutta Y."/>
            <person name="Henrissat B."/>
            <person name="Holligan D."/>
            <person name="Holt R."/>
            <person name="Huang W."/>
            <person name="Islam-Faridi N."/>
            <person name="Jones S."/>
            <person name="Jones-Rhoades M."/>
            <person name="Jorgensen R."/>
            <person name="Joshi C."/>
            <person name="Kangasjarvi J."/>
            <person name="Karlsson J."/>
            <person name="Kelleher C."/>
            <person name="Kirkpatrick R."/>
            <person name="Kirst M."/>
            <person name="Kohler A."/>
            <person name="Kalluri U."/>
            <person name="Larimer F."/>
            <person name="Leebens-Mack J."/>
            <person name="Leple J.C."/>
            <person name="Locascio P."/>
            <person name="Lou Y."/>
            <person name="Lucas S."/>
            <person name="Martin F."/>
            <person name="Montanini B."/>
            <person name="Napoli C."/>
            <person name="Nelson D.R."/>
            <person name="Nelson C."/>
            <person name="Nieminen K."/>
            <person name="Nilsson O."/>
            <person name="Pereda V."/>
            <person name="Peter G."/>
            <person name="Philippe R."/>
            <person name="Pilate G."/>
            <person name="Poliakov A."/>
            <person name="Razumovskaya J."/>
            <person name="Richardson P."/>
            <person name="Rinaldi C."/>
            <person name="Ritland K."/>
            <person name="Rouze P."/>
            <person name="Ryaboy D."/>
            <person name="Schmutz J."/>
            <person name="Schrader J."/>
            <person name="Segerman B."/>
            <person name="Shin H."/>
            <person name="Siddiqui A."/>
            <person name="Sterky F."/>
            <person name="Terry A."/>
            <person name="Tsai C.J."/>
            <person name="Uberbacher E."/>
            <person name="Unneberg P."/>
            <person name="Vahala J."/>
            <person name="Wall K."/>
            <person name="Wessler S."/>
            <person name="Yang G."/>
            <person name="Yin T."/>
            <person name="Douglas C."/>
            <person name="Marra M."/>
            <person name="Sandberg G."/>
            <person name="Van de Peer Y."/>
            <person name="Rokhsar D."/>
        </authorList>
    </citation>
    <scope>NUCLEOTIDE SEQUENCE [LARGE SCALE GENOMIC DNA]</scope>
    <source>
        <strain evidence="2">cv. Nisqually</strain>
    </source>
</reference>
<comment type="caution">
    <text evidence="1">The sequence shown here is derived from an EMBL/GenBank/DDBJ whole genome shotgun (WGS) entry which is preliminary data.</text>
</comment>
<accession>A0ACC0S1C9</accession>
<name>A0ACC0S1C9_POPTR</name>
<proteinExistence type="predicted"/>
<sequence length="72" mass="8593">MPCLVTTNNYHFRFHTFSRGHWKIPQVFKESLISIIQDEQLKPCPKSWWGVRSVFHTCTRVMSLGHEYLEVN</sequence>
<evidence type="ECO:0000313" key="2">
    <source>
        <dbReference type="Proteomes" id="UP000006729"/>
    </source>
</evidence>
<keyword evidence="2" id="KW-1185">Reference proteome</keyword>
<organism evidence="1 2">
    <name type="scientific">Populus trichocarpa</name>
    <name type="common">Western balsam poplar</name>
    <name type="synonym">Populus balsamifera subsp. trichocarpa</name>
    <dbReference type="NCBI Taxonomy" id="3694"/>
    <lineage>
        <taxon>Eukaryota</taxon>
        <taxon>Viridiplantae</taxon>
        <taxon>Streptophyta</taxon>
        <taxon>Embryophyta</taxon>
        <taxon>Tracheophyta</taxon>
        <taxon>Spermatophyta</taxon>
        <taxon>Magnoliopsida</taxon>
        <taxon>eudicotyledons</taxon>
        <taxon>Gunneridae</taxon>
        <taxon>Pentapetalae</taxon>
        <taxon>rosids</taxon>
        <taxon>fabids</taxon>
        <taxon>Malpighiales</taxon>
        <taxon>Salicaceae</taxon>
        <taxon>Saliceae</taxon>
        <taxon>Populus</taxon>
    </lineage>
</organism>
<protein>
    <submittedName>
        <fullName evidence="1">Uncharacterized protein</fullName>
    </submittedName>
</protein>
<dbReference type="EMBL" id="CM009303">
    <property type="protein sequence ID" value="KAI9382691.1"/>
    <property type="molecule type" value="Genomic_DNA"/>
</dbReference>
<evidence type="ECO:0000313" key="1">
    <source>
        <dbReference type="EMBL" id="KAI9382691.1"/>
    </source>
</evidence>